<reference evidence="2 3" key="1">
    <citation type="journal article" date="2010" name="Int. J. Syst. Evol. Microbiol.">
        <title>Reclassification of Herbaspirillum putei as a later heterotypic synonym of Herbaspirillum huttiense, with the description of H. huttiense subsp. huttiense subsp. nov. and H. huttiense subsp. putei subsp. nov., comb. nov., and description of Herbaspirillum aquaticum sp. nov.</title>
        <authorList>
            <person name="Dobritsa A.P."/>
            <person name="Reddy M.C."/>
            <person name="Samadpour M."/>
        </authorList>
    </citation>
    <scope>NUCLEOTIDE SEQUENCE [LARGE SCALE GENOMIC DNA]</scope>
    <source>
        <strain evidence="2 3">IEH 4430</strain>
    </source>
</reference>
<evidence type="ECO:0000259" key="1">
    <source>
        <dbReference type="PROSITE" id="PS51833"/>
    </source>
</evidence>
<keyword evidence="3" id="KW-1185">Reference proteome</keyword>
<dbReference type="InterPro" id="IPR013976">
    <property type="entry name" value="HDOD"/>
</dbReference>
<dbReference type="RefSeq" id="WP_088757324.1">
    <property type="nucleotide sequence ID" value="NZ_NJGV01000029.1"/>
</dbReference>
<dbReference type="Pfam" id="PF08668">
    <property type="entry name" value="HDOD"/>
    <property type="match status" value="1"/>
</dbReference>
<dbReference type="Gene3D" id="1.10.3210.10">
    <property type="entry name" value="Hypothetical protein af1432"/>
    <property type="match status" value="1"/>
</dbReference>
<dbReference type="PANTHER" id="PTHR33525:SF3">
    <property type="entry name" value="RIBONUCLEASE Y"/>
    <property type="match status" value="1"/>
</dbReference>
<accession>A0A225SMF3</accession>
<protein>
    <submittedName>
        <fullName evidence="2">Regulator</fullName>
    </submittedName>
</protein>
<dbReference type="SUPFAM" id="SSF109604">
    <property type="entry name" value="HD-domain/PDEase-like"/>
    <property type="match status" value="1"/>
</dbReference>
<dbReference type="EMBL" id="NJGV01000029">
    <property type="protein sequence ID" value="OWY32161.1"/>
    <property type="molecule type" value="Genomic_DNA"/>
</dbReference>
<dbReference type="Proteomes" id="UP000214747">
    <property type="component" value="Unassembled WGS sequence"/>
</dbReference>
<comment type="caution">
    <text evidence="2">The sequence shown here is derived from an EMBL/GenBank/DDBJ whole genome shotgun (WGS) entry which is preliminary data.</text>
</comment>
<feature type="domain" description="HDOD" evidence="1">
    <location>
        <begin position="20"/>
        <end position="215"/>
    </location>
</feature>
<name>A0A225SMF3_9BURK</name>
<gene>
    <name evidence="2" type="ORF">CEJ45_22800</name>
</gene>
<dbReference type="PROSITE" id="PS51833">
    <property type="entry name" value="HDOD"/>
    <property type="match status" value="1"/>
</dbReference>
<evidence type="ECO:0000313" key="3">
    <source>
        <dbReference type="Proteomes" id="UP000214747"/>
    </source>
</evidence>
<organism evidence="2 3">
    <name type="scientific">Herbaspirillum aquaticum</name>
    <dbReference type="NCBI Taxonomy" id="568783"/>
    <lineage>
        <taxon>Bacteria</taxon>
        <taxon>Pseudomonadati</taxon>
        <taxon>Pseudomonadota</taxon>
        <taxon>Betaproteobacteria</taxon>
        <taxon>Burkholderiales</taxon>
        <taxon>Oxalobacteraceae</taxon>
        <taxon>Herbaspirillum</taxon>
    </lineage>
</organism>
<sequence length="322" mass="35057">MMLTFVEPTLFEKLRSAQALPSPGGVRLTIMRMCAQDDPDMHELIHLVQGDPALSGRIIRIVNVLNADRVRPIASVSMDSMLLVGLQAVRQLALALSLAETTAPASCANFKLPAFWAHSFAMACSAQAISSHTRVAPLGEMFTTGLLANIGRLTLASAHPAGYSSLLTRPLEPSGQLAMEQSLFGFNHLNIAAALMQDWKIPELFCDAVLHYEAPPLPQEWPVPRPLEIIWTLYLSAAMAELGCGTPQVAEAALPKIARALPHLQLAPHDFPELYQVAGEDWQDWTQTMHLSARSLWQGLPTQVHDKLLRLQEAVGDGNAAA</sequence>
<dbReference type="AlphaFoldDB" id="A0A225SMF3"/>
<dbReference type="PANTHER" id="PTHR33525">
    <property type="match status" value="1"/>
</dbReference>
<evidence type="ECO:0000313" key="2">
    <source>
        <dbReference type="EMBL" id="OWY32161.1"/>
    </source>
</evidence>
<proteinExistence type="predicted"/>
<dbReference type="InterPro" id="IPR052340">
    <property type="entry name" value="RNase_Y/CdgJ"/>
</dbReference>